<dbReference type="RefSeq" id="WP_068261819.1">
    <property type="nucleotide sequence ID" value="NZ_LWSK01000028.1"/>
</dbReference>
<dbReference type="GO" id="GO:0004190">
    <property type="term" value="F:aspartic-type endopeptidase activity"/>
    <property type="evidence" value="ECO:0007669"/>
    <property type="project" value="InterPro"/>
</dbReference>
<name>A0A5B1CQB5_9BACT</name>
<keyword evidence="2" id="KW-1185">Reference proteome</keyword>
<dbReference type="Gene3D" id="2.60.40.3440">
    <property type="match status" value="1"/>
</dbReference>
<dbReference type="AlphaFoldDB" id="A0A5B1CQB5"/>
<gene>
    <name evidence="1" type="ORF">LF1_46100</name>
</gene>
<evidence type="ECO:0008006" key="3">
    <source>
        <dbReference type="Google" id="ProtNLM"/>
    </source>
</evidence>
<accession>A0A5B1CQB5</accession>
<dbReference type="GO" id="GO:0000272">
    <property type="term" value="P:polysaccharide catabolic process"/>
    <property type="evidence" value="ECO:0007669"/>
    <property type="project" value="InterPro"/>
</dbReference>
<dbReference type="GO" id="GO:0006508">
    <property type="term" value="P:proteolysis"/>
    <property type="evidence" value="ECO:0007669"/>
    <property type="project" value="InterPro"/>
</dbReference>
<protein>
    <recommendedName>
        <fullName evidence="3">Peptidase A2 domain-containing protein</fullName>
    </recommendedName>
</protein>
<dbReference type="Proteomes" id="UP000322699">
    <property type="component" value="Unassembled WGS sequence"/>
</dbReference>
<dbReference type="Gene3D" id="1.10.1330.10">
    <property type="entry name" value="Dockerin domain"/>
    <property type="match status" value="1"/>
</dbReference>
<dbReference type="EMBL" id="VRLW01000001">
    <property type="protein sequence ID" value="KAA1262049.1"/>
    <property type="molecule type" value="Genomic_DNA"/>
</dbReference>
<dbReference type="PROSITE" id="PS00141">
    <property type="entry name" value="ASP_PROTEASE"/>
    <property type="match status" value="1"/>
</dbReference>
<dbReference type="InterPro" id="IPR001969">
    <property type="entry name" value="Aspartic_peptidase_AS"/>
</dbReference>
<comment type="caution">
    <text evidence="1">The sequence shown here is derived from an EMBL/GenBank/DDBJ whole genome shotgun (WGS) entry which is preliminary data.</text>
</comment>
<dbReference type="OrthoDB" id="290007at2"/>
<sequence length="920" mass="99227">MESLEPRLPLSASSIGGKPFVDVGPSDNVAWDQPRVTVQFLTGDLDPTQEPNSTNIVGPNTVNLWLLDTGANTTLAFQTAVEDMENAEPVYETDGKFFEIGVGGFQEFDISESYTFDFAGTKTNERLRLTDARIISDPTRDVSIAGPYGIAGMPLMTERVTTLDFTPWLDLSDFNFLMETDFTDTLPDPWQPANDPTGENAAVRYTVSVDNRISFDPQDGLDRAGNPELDAPMWADVPFLTGELKNNDLVTSGNLLFDTGAQVSILSSRMAFDLGLDSNQDGELNELDAAFARNEQVTGVGGLTNTPVFLIDEVHIPTDQGPDLVWTDLQWLILDIYEGIDGVFGFDNMTSGWIENFGVPGNAGYLLQSHLDFRGYETTGQGKVHFDLNPAFLTEVDPVGFGATVIESAGSTIVGEIVGHDDTYEISLNTQPTADVTVTFEGNNGQVAAFDSANPANQFITFTTSNWDQTQTVRVRGLDDSAVENYRRAFIRNLSSSADPNYDGVGMPRVSVGVIDNDLPGVMILPTGGETVVSEDGAADYYDIVLTHPPTQIVSIDLNHTSGQIVAENNVTGTSSLIFTASNWNVPQRVKVTAVDDSLSEGNHSAFISHSVVTEDTEFQANAFVLQEKVEILDNEVAQGTTIAVDDFFDTVEDTPLVVTTPGLLGNDVMQSMGPISVDISPGFAPTPSHGTVTNLGSDGTFTYTPDDDFHGTDTFTYRVIGGDGSWDVATVRIQVAEQLELESVQFGNTPAGATPPASQSVIEKVQIELDGVATISQGAIEVERIEGEVVTLIPVNMTSSMNTAGKTVVELGFTVGSSEFVNEYGSLKDGAYRLRIRGDMIFSEDGSAMGTEMEIVDGFYAKYGDYDASGDVGLTDFARFRSTFGKSDGDADYADEVDYDRNGSVGLSDFAAFRRAFGN</sequence>
<proteinExistence type="predicted"/>
<dbReference type="InterPro" id="IPR021109">
    <property type="entry name" value="Peptidase_aspartic_dom_sf"/>
</dbReference>
<dbReference type="Pfam" id="PF17963">
    <property type="entry name" value="Big_9"/>
    <property type="match status" value="1"/>
</dbReference>
<evidence type="ECO:0000313" key="1">
    <source>
        <dbReference type="EMBL" id="KAA1262049.1"/>
    </source>
</evidence>
<dbReference type="Gene3D" id="2.40.70.10">
    <property type="entry name" value="Acid Proteases"/>
    <property type="match status" value="1"/>
</dbReference>
<organism evidence="1 2">
    <name type="scientific">Rubripirellula obstinata</name>
    <dbReference type="NCBI Taxonomy" id="406547"/>
    <lineage>
        <taxon>Bacteria</taxon>
        <taxon>Pseudomonadati</taxon>
        <taxon>Planctomycetota</taxon>
        <taxon>Planctomycetia</taxon>
        <taxon>Pirellulales</taxon>
        <taxon>Pirellulaceae</taxon>
        <taxon>Rubripirellula</taxon>
    </lineage>
</organism>
<dbReference type="InterPro" id="IPR036439">
    <property type="entry name" value="Dockerin_dom_sf"/>
</dbReference>
<evidence type="ECO:0000313" key="2">
    <source>
        <dbReference type="Proteomes" id="UP000322699"/>
    </source>
</evidence>
<reference evidence="1 2" key="1">
    <citation type="submission" date="2019-08" db="EMBL/GenBank/DDBJ databases">
        <title>Deep-cultivation of Planctomycetes and their phenomic and genomic characterization uncovers novel biology.</title>
        <authorList>
            <person name="Wiegand S."/>
            <person name="Jogler M."/>
            <person name="Boedeker C."/>
            <person name="Pinto D."/>
            <person name="Vollmers J."/>
            <person name="Rivas-Marin E."/>
            <person name="Kohn T."/>
            <person name="Peeters S.H."/>
            <person name="Heuer A."/>
            <person name="Rast P."/>
            <person name="Oberbeckmann S."/>
            <person name="Bunk B."/>
            <person name="Jeske O."/>
            <person name="Meyerdierks A."/>
            <person name="Storesund J.E."/>
            <person name="Kallscheuer N."/>
            <person name="Luecker S."/>
            <person name="Lage O.M."/>
            <person name="Pohl T."/>
            <person name="Merkel B.J."/>
            <person name="Hornburger P."/>
            <person name="Mueller R.-W."/>
            <person name="Bruemmer F."/>
            <person name="Labrenz M."/>
            <person name="Spormann A.M."/>
            <person name="Op Den Camp H."/>
            <person name="Overmann J."/>
            <person name="Amann R."/>
            <person name="Jetten M.S.M."/>
            <person name="Mascher T."/>
            <person name="Medema M.H."/>
            <person name="Devos D.P."/>
            <person name="Kaster A.-K."/>
            <person name="Ovreas L."/>
            <person name="Rohde M."/>
            <person name="Galperin M.Y."/>
            <person name="Jogler C."/>
        </authorList>
    </citation>
    <scope>NUCLEOTIDE SEQUENCE [LARGE SCALE GENOMIC DNA]</scope>
    <source>
        <strain evidence="1 2">LF1</strain>
    </source>
</reference>